<dbReference type="FunFam" id="3.30.450.20:FF:000155">
    <property type="entry name" value="Sensor histidine kinase TodS"/>
    <property type="match status" value="1"/>
</dbReference>
<keyword evidence="6" id="KW-0597">Phosphoprotein</keyword>
<dbReference type="Pfam" id="PF08448">
    <property type="entry name" value="PAS_4"/>
    <property type="match status" value="1"/>
</dbReference>
<dbReference type="Gene3D" id="2.10.70.100">
    <property type="match status" value="2"/>
</dbReference>
<feature type="domain" description="PAS" evidence="15">
    <location>
        <begin position="58"/>
        <end position="130"/>
    </location>
</feature>
<comment type="catalytic activity">
    <reaction evidence="1">
        <text>ATP + protein L-histidine = ADP + protein N-phospho-L-histidine.</text>
        <dbReference type="EC" id="2.7.13.3"/>
    </reaction>
</comment>
<gene>
    <name evidence="18" type="ordered locus">sll0779</name>
</gene>
<dbReference type="InterPro" id="IPR000700">
    <property type="entry name" value="PAS-assoc_C"/>
</dbReference>
<keyword evidence="19" id="KW-1185">Reference proteome</keyword>
<dbReference type="InterPro" id="IPR052162">
    <property type="entry name" value="Sensor_kinase/Photoreceptor"/>
</dbReference>
<dbReference type="InterPro" id="IPR029787">
    <property type="entry name" value="Nucleotide_cyclase"/>
</dbReference>
<evidence type="ECO:0000259" key="15">
    <source>
        <dbReference type="PROSITE" id="PS50112"/>
    </source>
</evidence>
<evidence type="ECO:0000313" key="18">
    <source>
        <dbReference type="EMBL" id="BAA10723.1"/>
    </source>
</evidence>
<dbReference type="IntAct" id="Q55955">
    <property type="interactions" value="10"/>
</dbReference>
<evidence type="ECO:0000256" key="8">
    <source>
        <dbReference type="ARBA" id="ARBA00022692"/>
    </source>
</evidence>
<evidence type="ECO:0000256" key="10">
    <source>
        <dbReference type="ARBA" id="ARBA00022741"/>
    </source>
</evidence>
<feature type="domain" description="GGDEF" evidence="17">
    <location>
        <begin position="736"/>
        <end position="873"/>
    </location>
</feature>
<dbReference type="EnsemblBacteria" id="BAA10723">
    <property type="protein sequence ID" value="BAA10723"/>
    <property type="gene ID" value="BAA10723"/>
</dbReference>
<feature type="transmembrane region" description="Helical" evidence="14">
    <location>
        <begin position="16"/>
        <end position="38"/>
    </location>
</feature>
<evidence type="ECO:0000256" key="11">
    <source>
        <dbReference type="ARBA" id="ARBA00022777"/>
    </source>
</evidence>
<dbReference type="Pfam" id="PF00990">
    <property type="entry name" value="GGDEF"/>
    <property type="match status" value="1"/>
</dbReference>
<dbReference type="Pfam" id="PF08447">
    <property type="entry name" value="PAS_3"/>
    <property type="match status" value="4"/>
</dbReference>
<feature type="domain" description="PAC" evidence="16">
    <location>
        <begin position="133"/>
        <end position="185"/>
    </location>
</feature>
<dbReference type="KEGG" id="syn:sll0779"/>
<dbReference type="PANTHER" id="PTHR43304:SF1">
    <property type="entry name" value="PAC DOMAIN-CONTAINING PROTEIN"/>
    <property type="match status" value="1"/>
</dbReference>
<keyword evidence="11" id="KW-0418">Kinase</keyword>
<dbReference type="STRING" id="1148.gene:10500227"/>
<dbReference type="GO" id="GO:0004673">
    <property type="term" value="F:protein histidine kinase activity"/>
    <property type="evidence" value="ECO:0007669"/>
    <property type="project" value="UniProtKB-EC"/>
</dbReference>
<dbReference type="GO" id="GO:0043709">
    <property type="term" value="P:cell adhesion involved in single-species biofilm formation"/>
    <property type="evidence" value="ECO:0000318"/>
    <property type="project" value="GO_Central"/>
</dbReference>
<dbReference type="AlphaFoldDB" id="Q55955"/>
<keyword evidence="12 14" id="KW-1133">Transmembrane helix</keyword>
<dbReference type="NCBIfam" id="TIGR00254">
    <property type="entry name" value="GGDEF"/>
    <property type="match status" value="1"/>
</dbReference>
<feature type="domain" description="PAC" evidence="16">
    <location>
        <begin position="389"/>
        <end position="441"/>
    </location>
</feature>
<accession>Q55955</accession>
<dbReference type="CDD" id="cd00130">
    <property type="entry name" value="PAS"/>
    <property type="match status" value="5"/>
</dbReference>
<keyword evidence="4" id="KW-1003">Cell membrane</keyword>
<evidence type="ECO:0000256" key="1">
    <source>
        <dbReference type="ARBA" id="ARBA00000085"/>
    </source>
</evidence>
<reference evidence="18 19" key="2">
    <citation type="journal article" date="1996" name="DNA Res.">
        <title>Sequence analysis of the genome of the unicellular cyanobacterium Synechocystis sp. strain PCC6803. II. Sequence determination of the entire genome and assignment of potential protein-coding regions.</title>
        <authorList>
            <person name="Kaneko T."/>
            <person name="Sato S."/>
            <person name="Kotani H."/>
            <person name="Tanaka A."/>
            <person name="Asamizu E."/>
            <person name="Nakamura Y."/>
            <person name="Miyajima N."/>
            <person name="Hirosawa M."/>
            <person name="Sugiura M."/>
            <person name="Sasamoto S."/>
            <person name="Kimura T."/>
            <person name="Hosouchi T."/>
            <person name="Matsuno A."/>
            <person name="Muraki A."/>
            <person name="Nakazaki N."/>
            <person name="Naruo K."/>
            <person name="Okumura S."/>
            <person name="Shimpo S."/>
            <person name="Takeuchi C."/>
            <person name="Wada T."/>
            <person name="Watanabe A."/>
            <person name="Yamada M."/>
            <person name="Yasuda M."/>
            <person name="Tabata S."/>
        </authorList>
    </citation>
    <scope>NUCLEOTIDE SEQUENCE [LARGE SCALE GENOMIC DNA]</scope>
    <source>
        <strain evidence="19">ATCC 27184 / PCC 6803 / Kazusa</strain>
    </source>
</reference>
<evidence type="ECO:0000256" key="9">
    <source>
        <dbReference type="ARBA" id="ARBA00022737"/>
    </source>
</evidence>
<evidence type="ECO:0000256" key="5">
    <source>
        <dbReference type="ARBA" id="ARBA00022519"/>
    </source>
</evidence>
<dbReference type="NCBIfam" id="TIGR00229">
    <property type="entry name" value="sensory_box"/>
    <property type="match status" value="5"/>
</dbReference>
<evidence type="ECO:0000256" key="2">
    <source>
        <dbReference type="ARBA" id="ARBA00004429"/>
    </source>
</evidence>
<feature type="domain" description="PAC" evidence="16">
    <location>
        <begin position="645"/>
        <end position="697"/>
    </location>
</feature>
<protein>
    <recommendedName>
        <fullName evidence="3">histidine kinase</fullName>
        <ecNumber evidence="3">2.7.13.3</ecNumber>
    </recommendedName>
</protein>
<dbReference type="FunFam" id="3.30.70.270:FF:000001">
    <property type="entry name" value="Diguanylate cyclase domain protein"/>
    <property type="match status" value="1"/>
</dbReference>
<dbReference type="SUPFAM" id="SSF55073">
    <property type="entry name" value="Nucleotide cyclase"/>
    <property type="match status" value="1"/>
</dbReference>
<proteinExistence type="predicted"/>
<feature type="domain" description="PAS" evidence="15">
    <location>
        <begin position="314"/>
        <end position="386"/>
    </location>
</feature>
<dbReference type="FunFam" id="2.10.70.100:FF:000001">
    <property type="entry name" value="Sensory transduction histidine kinase"/>
    <property type="match status" value="2"/>
</dbReference>
<dbReference type="PaxDb" id="1148-1001841"/>
<dbReference type="SMART" id="SM00086">
    <property type="entry name" value="PAC"/>
    <property type="match status" value="5"/>
</dbReference>
<dbReference type="Proteomes" id="UP000001425">
    <property type="component" value="Chromosome"/>
</dbReference>
<feature type="domain" description="PAC" evidence="16">
    <location>
        <begin position="518"/>
        <end position="570"/>
    </location>
</feature>
<evidence type="ECO:0000256" key="12">
    <source>
        <dbReference type="ARBA" id="ARBA00022989"/>
    </source>
</evidence>
<dbReference type="InterPro" id="IPR001610">
    <property type="entry name" value="PAC"/>
</dbReference>
<dbReference type="eggNOG" id="COG3706">
    <property type="taxonomic scope" value="Bacteria"/>
</dbReference>
<evidence type="ECO:0000256" key="6">
    <source>
        <dbReference type="ARBA" id="ARBA00022553"/>
    </source>
</evidence>
<evidence type="ECO:0000256" key="14">
    <source>
        <dbReference type="SAM" id="Phobius"/>
    </source>
</evidence>
<dbReference type="InterPro" id="IPR035965">
    <property type="entry name" value="PAS-like_dom_sf"/>
</dbReference>
<dbReference type="InterPro" id="IPR013656">
    <property type="entry name" value="PAS_4"/>
</dbReference>
<feature type="domain" description="PAS" evidence="15">
    <location>
        <begin position="442"/>
        <end position="487"/>
    </location>
</feature>
<dbReference type="Gene3D" id="3.30.450.20">
    <property type="entry name" value="PAS domain"/>
    <property type="match status" value="5"/>
</dbReference>
<dbReference type="Gene3D" id="3.30.70.270">
    <property type="match status" value="1"/>
</dbReference>
<dbReference type="eggNOG" id="COG2202">
    <property type="taxonomic scope" value="Bacteria"/>
</dbReference>
<feature type="domain" description="PAS" evidence="15">
    <location>
        <begin position="571"/>
        <end position="641"/>
    </location>
</feature>
<dbReference type="PANTHER" id="PTHR43304">
    <property type="entry name" value="PHYTOCHROME-LIKE PROTEIN CPH1"/>
    <property type="match status" value="1"/>
</dbReference>
<dbReference type="PROSITE" id="PS50113">
    <property type="entry name" value="PAC"/>
    <property type="match status" value="5"/>
</dbReference>
<dbReference type="PROSITE" id="PS50112">
    <property type="entry name" value="PAS"/>
    <property type="match status" value="5"/>
</dbReference>
<sequence length="884" mass="100438">MAISAQSFINVANESLVSTLAIAALGLSLLVILSLAVIQSINRPLRRLQQQTQALQKSEERFRFALESTDTSWWDWDIKTNEVDWSDTFDAMVGRAPNSYPKNIASFLSFLHPDDVEPTRAKLYDSLENGIPYKTEFRFVHPDGTIRWIMARGMVQRDANGQALRMSGINLDITEQKLAEAALKENEATLRLALSAETANWWKWDIVNDQMYSAPSFHDLLGRHGDELPTTWADAIALIYPEDRAKVQTAVEATLNHDAPYRVEFRMIPPNGQMVWIADLAALERDETGRPIQLSGIMIDITERKQIEEALQKSGQRLRMTLESTSTNWWERDLITDQADWSEQSDHLLGYTPDSYEKNQDTFYKLVHPDDREHVQAGVNLAIATGEPYQGEFRLVQADGNCIWILGTGHVEYNEAGQPVRMSGLNINITPLKEVQLALAEREAMMQALFDQASQFTALLTPTGKVVKVNQRALDFAGITVDEIVDQDFWETPWWQASEQLKADLKSAIHQAAQGILIRYDVENLGNNGQKVILDFSIRPIYDTDQRIIFLLCEGRDITDKFRIQEALAESEERFRQTFQTTAVSSALISLDGKFLEVNPAFCELLGYTSDELQDHDVAEVTDPNWVPFQGDLTQQLLNREIMAYTQERRYQHRDGRWIWGLLNVSLVRDAQQQPLYYVCQIQNIDPLKQAQEKLQEVNIELERLTQIDGLTGVYNRRFFDQALEREWQIAFRETESLTLVMLDIDYFKLYNDTLGHQAGDHCLRIVAAILQESVHRTSDLVARYGGEEFALILPRTDLSGAVIVAQRIKTLMDAKAISHPTSEIANYVTVSIGIHCAVPRPGLSLASWVKCADDALYQAKKRGRNGYFVLEDTSTSPTKVDEL</sequence>
<comment type="subcellular location">
    <subcellularLocation>
        <location evidence="2">Cell inner membrane</location>
        <topology evidence="2">Multi-pass membrane protein</topology>
    </subcellularLocation>
</comment>
<reference evidence="18 19" key="1">
    <citation type="journal article" date="1995" name="DNA Res.">
        <title>Sequence analysis of the genome of the unicellular cyanobacterium Synechocystis sp. strain PCC6803. I. Sequence features in the 1 Mb region from map positions 64% to 92% of the genome.</title>
        <authorList>
            <person name="Kaneko T."/>
            <person name="Tanaka A."/>
            <person name="Sato S."/>
            <person name="Kotani H."/>
            <person name="Sazuka T."/>
            <person name="Miyajima N."/>
            <person name="Sugiura M."/>
            <person name="Tabata S."/>
        </authorList>
    </citation>
    <scope>NUCLEOTIDE SEQUENCE [LARGE SCALE GENOMIC DNA]</scope>
    <source>
        <strain evidence="19">ATCC 27184 / PCC 6803 / Kazusa</strain>
    </source>
</reference>
<evidence type="ECO:0000259" key="17">
    <source>
        <dbReference type="PROSITE" id="PS50887"/>
    </source>
</evidence>
<keyword evidence="9" id="KW-0677">Repeat</keyword>
<dbReference type="GO" id="GO:0005886">
    <property type="term" value="C:plasma membrane"/>
    <property type="evidence" value="ECO:0000318"/>
    <property type="project" value="GO_Central"/>
</dbReference>
<keyword evidence="8 14" id="KW-0812">Transmembrane</keyword>
<dbReference type="PROSITE" id="PS50887">
    <property type="entry name" value="GGDEF"/>
    <property type="match status" value="1"/>
</dbReference>
<dbReference type="PhylomeDB" id="Q55955"/>
<dbReference type="SMR" id="Q55955"/>
<dbReference type="SMART" id="SM00267">
    <property type="entry name" value="GGDEF"/>
    <property type="match status" value="1"/>
</dbReference>
<feature type="domain" description="PAC" evidence="16">
    <location>
        <begin position="261"/>
        <end position="313"/>
    </location>
</feature>
<dbReference type="InterPro" id="IPR013655">
    <property type="entry name" value="PAS_fold_3"/>
</dbReference>
<keyword evidence="5" id="KW-0997">Cell inner membrane</keyword>
<dbReference type="PIR" id="S77031">
    <property type="entry name" value="S77031"/>
</dbReference>
<evidence type="ECO:0000256" key="3">
    <source>
        <dbReference type="ARBA" id="ARBA00012438"/>
    </source>
</evidence>
<keyword evidence="7" id="KW-0808">Transferase</keyword>
<dbReference type="GO" id="GO:0052621">
    <property type="term" value="F:diguanylate cyclase activity"/>
    <property type="evidence" value="ECO:0000318"/>
    <property type="project" value="GO_Central"/>
</dbReference>
<dbReference type="SMART" id="SM00091">
    <property type="entry name" value="PAS"/>
    <property type="match status" value="5"/>
</dbReference>
<dbReference type="EC" id="2.7.13.3" evidence="3"/>
<dbReference type="GO" id="GO:0000166">
    <property type="term" value="F:nucleotide binding"/>
    <property type="evidence" value="ECO:0007669"/>
    <property type="project" value="UniProtKB-KW"/>
</dbReference>
<evidence type="ECO:0000256" key="7">
    <source>
        <dbReference type="ARBA" id="ARBA00022679"/>
    </source>
</evidence>
<evidence type="ECO:0000256" key="13">
    <source>
        <dbReference type="ARBA" id="ARBA00023136"/>
    </source>
</evidence>
<dbReference type="InterPro" id="IPR000014">
    <property type="entry name" value="PAS"/>
</dbReference>
<dbReference type="InterPro" id="IPR000160">
    <property type="entry name" value="GGDEF_dom"/>
</dbReference>
<evidence type="ECO:0000313" key="19">
    <source>
        <dbReference type="Proteomes" id="UP000001425"/>
    </source>
</evidence>
<dbReference type="InterPro" id="IPR043128">
    <property type="entry name" value="Rev_trsase/Diguanyl_cyclase"/>
</dbReference>
<dbReference type="InParanoid" id="Q55955"/>
<evidence type="ECO:0000256" key="4">
    <source>
        <dbReference type="ARBA" id="ARBA00022475"/>
    </source>
</evidence>
<dbReference type="GO" id="GO:1902201">
    <property type="term" value="P:negative regulation of bacterial-type flagellum-dependent cell motility"/>
    <property type="evidence" value="ECO:0000318"/>
    <property type="project" value="GO_Central"/>
</dbReference>
<evidence type="ECO:0000259" key="16">
    <source>
        <dbReference type="PROSITE" id="PS50113"/>
    </source>
</evidence>
<dbReference type="eggNOG" id="COG3829">
    <property type="taxonomic scope" value="Bacteria"/>
</dbReference>
<dbReference type="CDD" id="cd01949">
    <property type="entry name" value="GGDEF"/>
    <property type="match status" value="1"/>
</dbReference>
<keyword evidence="13 14" id="KW-0472">Membrane</keyword>
<dbReference type="SUPFAM" id="SSF55785">
    <property type="entry name" value="PYP-like sensor domain (PAS domain)"/>
    <property type="match status" value="5"/>
</dbReference>
<dbReference type="EMBL" id="BA000022">
    <property type="protein sequence ID" value="BAA10723.1"/>
    <property type="molecule type" value="Genomic_DNA"/>
</dbReference>
<organism evidence="18 19">
    <name type="scientific">Synechocystis sp. (strain ATCC 27184 / PCC 6803 / Kazusa)</name>
    <dbReference type="NCBI Taxonomy" id="1111708"/>
    <lineage>
        <taxon>Bacteria</taxon>
        <taxon>Bacillati</taxon>
        <taxon>Cyanobacteriota</taxon>
        <taxon>Cyanophyceae</taxon>
        <taxon>Synechococcales</taxon>
        <taxon>Merismopediaceae</taxon>
        <taxon>Synechocystis</taxon>
    </lineage>
</organism>
<keyword evidence="10" id="KW-0547">Nucleotide-binding</keyword>
<feature type="domain" description="PAS" evidence="15">
    <location>
        <begin position="186"/>
        <end position="258"/>
    </location>
</feature>
<name>Q55955_SYNY3</name>